<keyword evidence="2" id="KW-1185">Reference proteome</keyword>
<sequence length="118" mass="13586">MLAWVLDDRVRLALSHAVRRRRTALLLSLMSFLYLRLNSAMKWLTMRLSKSSPPKWVSPAVDFTSNMPSSIVRMDTSKVPPPRSKMRTFLSVRLNNSIIKPTAYKSFCICIEGERARD</sequence>
<reference evidence="1 2" key="1">
    <citation type="submission" date="2020-06" db="EMBL/GenBank/DDBJ databases">
        <authorList>
            <consortium name="Wellcome Sanger Institute Data Sharing"/>
        </authorList>
    </citation>
    <scope>NUCLEOTIDE SEQUENCE [LARGE SCALE GENOMIC DNA]</scope>
</reference>
<protein>
    <submittedName>
        <fullName evidence="1">Uncharacterized protein</fullName>
    </submittedName>
</protein>
<dbReference type="AlphaFoldDB" id="A0AAY4B3N0"/>
<reference evidence="1" key="3">
    <citation type="submission" date="2025-09" db="UniProtKB">
        <authorList>
            <consortium name="Ensembl"/>
        </authorList>
    </citation>
    <scope>IDENTIFICATION</scope>
</reference>
<name>A0AAY4B3N0_9TELE</name>
<reference evidence="1" key="2">
    <citation type="submission" date="2025-08" db="UniProtKB">
        <authorList>
            <consortium name="Ensembl"/>
        </authorList>
    </citation>
    <scope>IDENTIFICATION</scope>
</reference>
<proteinExistence type="predicted"/>
<accession>A0AAY4B3N0</accession>
<dbReference type="GeneTree" id="ENSGT00390000006516"/>
<dbReference type="Proteomes" id="UP000694580">
    <property type="component" value="Chromosome 6"/>
</dbReference>
<organism evidence="1 2">
    <name type="scientific">Denticeps clupeoides</name>
    <name type="common">denticle herring</name>
    <dbReference type="NCBI Taxonomy" id="299321"/>
    <lineage>
        <taxon>Eukaryota</taxon>
        <taxon>Metazoa</taxon>
        <taxon>Chordata</taxon>
        <taxon>Craniata</taxon>
        <taxon>Vertebrata</taxon>
        <taxon>Euteleostomi</taxon>
        <taxon>Actinopterygii</taxon>
        <taxon>Neopterygii</taxon>
        <taxon>Teleostei</taxon>
        <taxon>Clupei</taxon>
        <taxon>Clupeiformes</taxon>
        <taxon>Denticipitoidei</taxon>
        <taxon>Denticipitidae</taxon>
        <taxon>Denticeps</taxon>
    </lineage>
</organism>
<evidence type="ECO:0000313" key="2">
    <source>
        <dbReference type="Proteomes" id="UP000694580"/>
    </source>
</evidence>
<dbReference type="Ensembl" id="ENSDCDT00010016469.1">
    <property type="protein sequence ID" value="ENSDCDP00010015593.1"/>
    <property type="gene ID" value="ENSDCDG00010007123.1"/>
</dbReference>
<evidence type="ECO:0000313" key="1">
    <source>
        <dbReference type="Ensembl" id="ENSDCDP00010015593.1"/>
    </source>
</evidence>